<dbReference type="RefSeq" id="WP_156898510.1">
    <property type="nucleotide sequence ID" value="NZ_LT670849.1"/>
</dbReference>
<protein>
    <submittedName>
        <fullName evidence="3">Uncharacterized protein</fullName>
    </submittedName>
</protein>
<evidence type="ECO:0000313" key="4">
    <source>
        <dbReference type="Proteomes" id="UP000184096"/>
    </source>
</evidence>
<keyword evidence="2" id="KW-0732">Signal</keyword>
<sequence length="72" mass="6929">MSLPLRLCALAGGMFLSVTVTTAAFASQGPGTGPGTASAAAQLAIAIVIYGGAALILAASLAAAIKRGLSKR</sequence>
<organism evidence="3 4">
    <name type="scientific">Bradyrhizobium erythrophlei</name>
    <dbReference type="NCBI Taxonomy" id="1437360"/>
    <lineage>
        <taxon>Bacteria</taxon>
        <taxon>Pseudomonadati</taxon>
        <taxon>Pseudomonadota</taxon>
        <taxon>Alphaproteobacteria</taxon>
        <taxon>Hyphomicrobiales</taxon>
        <taxon>Nitrobacteraceae</taxon>
        <taxon>Bradyrhizobium</taxon>
    </lineage>
</organism>
<dbReference type="EMBL" id="LT670849">
    <property type="protein sequence ID" value="SHN74010.1"/>
    <property type="molecule type" value="Genomic_DNA"/>
</dbReference>
<keyword evidence="1" id="KW-0472">Membrane</keyword>
<proteinExistence type="predicted"/>
<evidence type="ECO:0000256" key="1">
    <source>
        <dbReference type="SAM" id="Phobius"/>
    </source>
</evidence>
<gene>
    <name evidence="3" type="ORF">SAMN05444170_2638</name>
</gene>
<evidence type="ECO:0000256" key="2">
    <source>
        <dbReference type="SAM" id="SignalP"/>
    </source>
</evidence>
<feature type="transmembrane region" description="Helical" evidence="1">
    <location>
        <begin position="42"/>
        <end position="65"/>
    </location>
</feature>
<reference evidence="4" key="1">
    <citation type="submission" date="2016-11" db="EMBL/GenBank/DDBJ databases">
        <authorList>
            <person name="Varghese N."/>
            <person name="Submissions S."/>
        </authorList>
    </citation>
    <scope>NUCLEOTIDE SEQUENCE [LARGE SCALE GENOMIC DNA]</scope>
    <source>
        <strain evidence="4">GAS401</strain>
    </source>
</reference>
<keyword evidence="1" id="KW-1133">Transmembrane helix</keyword>
<feature type="chain" id="PRO_5012071063" evidence="2">
    <location>
        <begin position="27"/>
        <end position="72"/>
    </location>
</feature>
<dbReference type="Proteomes" id="UP000184096">
    <property type="component" value="Chromosome I"/>
</dbReference>
<evidence type="ECO:0000313" key="3">
    <source>
        <dbReference type="EMBL" id="SHN74010.1"/>
    </source>
</evidence>
<keyword evidence="1" id="KW-0812">Transmembrane</keyword>
<keyword evidence="4" id="KW-1185">Reference proteome</keyword>
<accession>A0A1M7TTJ5</accession>
<feature type="signal peptide" evidence="2">
    <location>
        <begin position="1"/>
        <end position="26"/>
    </location>
</feature>
<dbReference type="AlphaFoldDB" id="A0A1M7TTJ5"/>
<name>A0A1M7TTJ5_9BRAD</name>